<dbReference type="KEGG" id="smr:Smar_1531"/>
<evidence type="ECO:0000313" key="2">
    <source>
        <dbReference type="Proteomes" id="UP000000254"/>
    </source>
</evidence>
<proteinExistence type="predicted"/>
<dbReference type="PANTHER" id="PTHR34237:SF4">
    <property type="entry name" value="PAREP1 FAMILY PROTEIN"/>
    <property type="match status" value="1"/>
</dbReference>
<protein>
    <submittedName>
        <fullName evidence="1">PaREP1/PaREP8 domain containing family protein</fullName>
    </submittedName>
</protein>
<evidence type="ECO:0000313" key="1">
    <source>
        <dbReference type="EMBL" id="ABN70619.1"/>
    </source>
</evidence>
<reference evidence="2" key="1">
    <citation type="journal article" date="2009" name="BMC Genomics">
        <title>The complete genome sequence of Staphylothermus marinus reveals differences in sulfur metabolism among heterotrophic Crenarchaeota.</title>
        <authorList>
            <person name="Anderson I.J."/>
            <person name="Dharmarajan L."/>
            <person name="Rodriguez J."/>
            <person name="Hooper S."/>
            <person name="Porat I."/>
            <person name="Ulrich L.E."/>
            <person name="Elkins J.G."/>
            <person name="Mavromatis K."/>
            <person name="Sun H."/>
            <person name="Land M."/>
            <person name="Lapidus A."/>
            <person name="Lucas S."/>
            <person name="Barry K."/>
            <person name="Huber H."/>
            <person name="Zhulin I.B."/>
            <person name="Whitman W.B."/>
            <person name="Mukhopadhyay B."/>
            <person name="Woese C."/>
            <person name="Bristow J."/>
            <person name="Kyrpides N."/>
        </authorList>
    </citation>
    <scope>NUCLEOTIDE SEQUENCE [LARGE SCALE GENOMIC DNA]</scope>
    <source>
        <strain evidence="2">ATCC 43588 / DSM 3639 / JCM 9404 / F1</strain>
    </source>
</reference>
<dbReference type="InterPro" id="IPR010268">
    <property type="entry name" value="PaREP1"/>
</dbReference>
<gene>
    <name evidence="1" type="ordered locus">Smar_1531</name>
</gene>
<name>A3DPQ9_STAMF</name>
<organism evidence="1 2">
    <name type="scientific">Staphylothermus marinus (strain ATCC 43588 / DSM 3639 / JCM 9404 / F1)</name>
    <dbReference type="NCBI Taxonomy" id="399550"/>
    <lineage>
        <taxon>Archaea</taxon>
        <taxon>Thermoproteota</taxon>
        <taxon>Thermoprotei</taxon>
        <taxon>Desulfurococcales</taxon>
        <taxon>Desulfurococcaceae</taxon>
        <taxon>Staphylothermus</taxon>
    </lineage>
</organism>
<dbReference type="HOGENOM" id="CLU_115256_0_0_2"/>
<dbReference type="Pfam" id="PF05942">
    <property type="entry name" value="PaREP1"/>
    <property type="match status" value="1"/>
</dbReference>
<keyword evidence="2" id="KW-1185">Reference proteome</keyword>
<sequence length="132" mass="15510">MGEAPATHIENLRKWFREALELLEKGDAVQGSEKLYKIAEAAIKILAKVKQIPEYEKAQREDRWWPRLLQRAARRLSEIYGKEVLDAWNTAYHRLHIDGFHEERLSAEEVLEEAYIIEDLVKLVEREAGNNR</sequence>
<dbReference type="EMBL" id="CP000575">
    <property type="protein sequence ID" value="ABN70619.1"/>
    <property type="molecule type" value="Genomic_DNA"/>
</dbReference>
<dbReference type="RefSeq" id="WP_011839813.1">
    <property type="nucleotide sequence ID" value="NC_009033.1"/>
</dbReference>
<dbReference type="PANTHER" id="PTHR34237">
    <property type="entry name" value="PAREP8-RELATED"/>
    <property type="match status" value="1"/>
</dbReference>
<accession>A3DPQ9</accession>
<dbReference type="OrthoDB" id="40236at2157"/>
<dbReference type="AlphaFoldDB" id="A3DPQ9"/>
<dbReference type="eggNOG" id="arCOG03721">
    <property type="taxonomic scope" value="Archaea"/>
</dbReference>
<reference evidence="1 2" key="2">
    <citation type="journal article" date="2009" name="Stand. Genomic Sci.">
        <title>Complete genome sequence of Staphylothermus marinus Stetter and Fiala 1986 type strain F1.</title>
        <authorList>
            <person name="Anderson I.J."/>
            <person name="Sun H."/>
            <person name="Lapidus A."/>
            <person name="Copeland A."/>
            <person name="Glavina Del Rio T."/>
            <person name="Tice H."/>
            <person name="Dalin E."/>
            <person name="Lucas S."/>
            <person name="Barry K."/>
            <person name="Land M."/>
            <person name="Richardson P."/>
            <person name="Huber H."/>
            <person name="Kyrpides N.C."/>
        </authorList>
    </citation>
    <scope>NUCLEOTIDE SEQUENCE [LARGE SCALE GENOMIC DNA]</scope>
    <source>
        <strain evidence="2">ATCC 43588 / DSM 3639 / JCM 9404 / F1</strain>
    </source>
</reference>
<dbReference type="GeneID" id="4907822"/>
<dbReference type="Proteomes" id="UP000000254">
    <property type="component" value="Chromosome"/>
</dbReference>
<dbReference type="Gene3D" id="1.20.120.330">
    <property type="entry name" value="Nucleotidyltransferases domain 2"/>
    <property type="match status" value="1"/>
</dbReference>